<gene>
    <name evidence="2" type="ORF">HK439_05490</name>
</gene>
<organism evidence="2 3">
    <name type="scientific">Roseibium aggregatum</name>
    <dbReference type="NCBI Taxonomy" id="187304"/>
    <lineage>
        <taxon>Bacteria</taxon>
        <taxon>Pseudomonadati</taxon>
        <taxon>Pseudomonadota</taxon>
        <taxon>Alphaproteobacteria</taxon>
        <taxon>Hyphomicrobiales</taxon>
        <taxon>Stappiaceae</taxon>
        <taxon>Roseibium</taxon>
    </lineage>
</organism>
<evidence type="ECO:0000313" key="2">
    <source>
        <dbReference type="EMBL" id="MBD1545706.1"/>
    </source>
</evidence>
<evidence type="ECO:0000313" key="3">
    <source>
        <dbReference type="Proteomes" id="UP000598467"/>
    </source>
</evidence>
<reference evidence="2" key="1">
    <citation type="submission" date="2020-05" db="EMBL/GenBank/DDBJ databases">
        <title>Identification of trans-AT polyketide cluster in two marine bacteria, producers of a novel glutaramide-containing polyketide sesbanimide D and analogs.</title>
        <authorList>
            <person name="Kacar D."/>
            <person name="Rodriguez P."/>
            <person name="Canedo L."/>
            <person name="Gonzalez E."/>
            <person name="Galan B."/>
            <person name="De La Calle F."/>
            <person name="Garcia J.L."/>
        </authorList>
    </citation>
    <scope>NUCLEOTIDE SEQUENCE</scope>
    <source>
        <strain evidence="2">PHM038</strain>
    </source>
</reference>
<sequence length="137" mass="13909">MAIAPPSDLVLDVVRAADPVERSAAAGKLQRIAAGAHADGSGFRSAIDDTLTSSVRASGSAAGPAGKSPAEKFEALVLHQFVETMLPDDAGDVFGKGAIGEIWKSMLAEQVANQMAASGGIGIADLMSDTLKRGTET</sequence>
<dbReference type="AlphaFoldDB" id="A0A926S4S3"/>
<comment type="caution">
    <text evidence="2">The sequence shown here is derived from an EMBL/GenBank/DDBJ whole genome shotgun (WGS) entry which is preliminary data.</text>
</comment>
<name>A0A926S4S3_9HYPH</name>
<dbReference type="Pfam" id="PF10135">
    <property type="entry name" value="Rod-binding"/>
    <property type="match status" value="1"/>
</dbReference>
<dbReference type="InterPro" id="IPR019301">
    <property type="entry name" value="Flagellar_prot_FlgJ_N"/>
</dbReference>
<protein>
    <recommendedName>
        <fullName evidence="1">Flagellar protein FlgJ N-terminal domain-containing protein</fullName>
    </recommendedName>
</protein>
<feature type="domain" description="Flagellar protein FlgJ N-terminal" evidence="1">
    <location>
        <begin position="89"/>
        <end position="127"/>
    </location>
</feature>
<proteinExistence type="predicted"/>
<accession>A0A926S4S3</accession>
<dbReference type="Proteomes" id="UP000598467">
    <property type="component" value="Unassembled WGS sequence"/>
</dbReference>
<evidence type="ECO:0000259" key="1">
    <source>
        <dbReference type="Pfam" id="PF10135"/>
    </source>
</evidence>
<dbReference type="EMBL" id="JABFCZ010000005">
    <property type="protein sequence ID" value="MBD1545706.1"/>
    <property type="molecule type" value="Genomic_DNA"/>
</dbReference>
<dbReference type="RefSeq" id="WP_190290379.1">
    <property type="nucleotide sequence ID" value="NZ_JABFCZ010000005.1"/>
</dbReference>